<dbReference type="Proteomes" id="UP000000422">
    <property type="component" value="Chromosome"/>
</dbReference>
<dbReference type="AlphaFoldDB" id="Q7MR90"/>
<evidence type="ECO:0000313" key="2">
    <source>
        <dbReference type="Proteomes" id="UP000000422"/>
    </source>
</evidence>
<name>Q7MR90_WOLSU</name>
<proteinExistence type="predicted"/>
<dbReference type="HOGENOM" id="CLU_143414_0_0_7"/>
<dbReference type="eggNOG" id="ENOG5033GZK">
    <property type="taxonomic scope" value="Bacteria"/>
</dbReference>
<evidence type="ECO:0000313" key="1">
    <source>
        <dbReference type="EMBL" id="CAE10612.1"/>
    </source>
</evidence>
<gene>
    <name evidence="1" type="primary">fdhA</name>
    <name evidence="1" type="ordered locus">WS1572</name>
</gene>
<dbReference type="RefSeq" id="WP_011139396.1">
    <property type="nucleotide sequence ID" value="NC_005090.1"/>
</dbReference>
<dbReference type="KEGG" id="wsu:WS1572"/>
<accession>Q7MR90</accession>
<reference evidence="1 2" key="1">
    <citation type="journal article" date="2003" name="Proc. Natl. Acad. Sci. U.S.A.">
        <title>Complete genome sequence and analysis of Wolinella succinogenes.</title>
        <authorList>
            <person name="Baar C."/>
            <person name="Eppinger M."/>
            <person name="Raddatz G."/>
            <person name="Simon JM."/>
            <person name="Lanz C."/>
            <person name="Klimmek O."/>
            <person name="Nandakumar R."/>
            <person name="Gross R."/>
            <person name="Rosinus A."/>
            <person name="Keller H."/>
            <person name="Jagtap P."/>
            <person name="Linke B."/>
            <person name="Meyer F."/>
            <person name="Lederer H."/>
            <person name="Schuster S.C."/>
        </authorList>
    </citation>
    <scope>NUCLEOTIDE SEQUENCE [LARGE SCALE GENOMIC DNA]</scope>
    <source>
        <strain evidence="2">ATCC 29543 / DSM 1740 / CCUG 13145 / JCM 31913 / LMG 7466 / NCTC 11488 / FDC 602W</strain>
    </source>
</reference>
<keyword evidence="2" id="KW-1185">Reference proteome</keyword>
<dbReference type="EMBL" id="BX571661">
    <property type="protein sequence ID" value="CAE10612.1"/>
    <property type="molecule type" value="Genomic_DNA"/>
</dbReference>
<sequence length="110" mass="11951">MSDYKNNETSTKNYPSIGENPYIQAQAFDPFALSSSAPEAPKAFMGLENGDFVKGALIGAAATFLLTNETAQKAIFKAFAKASSMMQIGVEELKERYEDAKAELEAQKSE</sequence>
<organism evidence="2">
    <name type="scientific">Wolinella succinogenes (strain ATCC 29543 / DSM 1740 / CCUG 13145 / JCM 31913 / LMG 7466 / NCTC 11488 / FDC 602W)</name>
    <name type="common">Vibrio succinogenes</name>
    <dbReference type="NCBI Taxonomy" id="273121"/>
    <lineage>
        <taxon>Bacteria</taxon>
        <taxon>Pseudomonadati</taxon>
        <taxon>Campylobacterota</taxon>
        <taxon>Epsilonproteobacteria</taxon>
        <taxon>Campylobacterales</taxon>
        <taxon>Helicobacteraceae</taxon>
        <taxon>Wolinella</taxon>
    </lineage>
</organism>
<dbReference type="STRING" id="273121.WS1572"/>
<protein>
    <submittedName>
        <fullName evidence="1">Uncharacterized protein</fullName>
    </submittedName>
</protein>